<keyword evidence="7" id="KW-0862">Zinc</keyword>
<dbReference type="GO" id="GO:0016485">
    <property type="term" value="P:protein processing"/>
    <property type="evidence" value="ECO:0007669"/>
    <property type="project" value="TreeGrafter"/>
</dbReference>
<evidence type="ECO:0000256" key="4">
    <source>
        <dbReference type="ARBA" id="ARBA00022670"/>
    </source>
</evidence>
<keyword evidence="8" id="KW-0325">Glycoprotein</keyword>
<gene>
    <name evidence="13" type="ORF">RJT34_24845</name>
</gene>
<evidence type="ECO:0000256" key="9">
    <source>
        <dbReference type="PROSITE-ProRule" id="PRU01379"/>
    </source>
</evidence>
<evidence type="ECO:0000256" key="1">
    <source>
        <dbReference type="ARBA" id="ARBA00001947"/>
    </source>
</evidence>
<dbReference type="Gene3D" id="2.60.40.1120">
    <property type="entry name" value="Carboxypeptidase-like, regulatory domain"/>
    <property type="match status" value="1"/>
</dbReference>
<feature type="active site" description="Proton donor/acceptor" evidence="9">
    <location>
        <position position="305"/>
    </location>
</feature>
<comment type="similarity">
    <text evidence="2 9">Belongs to the peptidase M14 family.</text>
</comment>
<evidence type="ECO:0000259" key="12">
    <source>
        <dbReference type="PROSITE" id="PS52035"/>
    </source>
</evidence>
<comment type="cofactor">
    <cofactor evidence="1">
        <name>Zn(2+)</name>
        <dbReference type="ChEBI" id="CHEBI:29105"/>
    </cofactor>
</comment>
<dbReference type="EMBL" id="JAYKXN010000006">
    <property type="protein sequence ID" value="KAK7279787.1"/>
    <property type="molecule type" value="Genomic_DNA"/>
</dbReference>
<dbReference type="AlphaFoldDB" id="A0AAN9IHX6"/>
<evidence type="ECO:0000256" key="11">
    <source>
        <dbReference type="SAM" id="SignalP"/>
    </source>
</evidence>
<dbReference type="SUPFAM" id="SSF53187">
    <property type="entry name" value="Zn-dependent exopeptidases"/>
    <property type="match status" value="1"/>
</dbReference>
<comment type="caution">
    <text evidence="13">The sequence shown here is derived from an EMBL/GenBank/DDBJ whole genome shotgun (WGS) entry which is preliminary data.</text>
</comment>
<dbReference type="GO" id="GO:0008270">
    <property type="term" value="F:zinc ion binding"/>
    <property type="evidence" value="ECO:0007669"/>
    <property type="project" value="InterPro"/>
</dbReference>
<evidence type="ECO:0000256" key="5">
    <source>
        <dbReference type="ARBA" id="ARBA00022723"/>
    </source>
</evidence>
<keyword evidence="10" id="KW-1133">Transmembrane helix</keyword>
<dbReference type="PANTHER" id="PTHR11532">
    <property type="entry name" value="PROTEASE M14 CARBOXYPEPTIDASE"/>
    <property type="match status" value="1"/>
</dbReference>
<dbReference type="SUPFAM" id="SSF49464">
    <property type="entry name" value="Carboxypeptidase regulatory domain-like"/>
    <property type="match status" value="1"/>
</dbReference>
<feature type="chain" id="PRO_5042831173" description="Peptidase M14 domain-containing protein" evidence="11">
    <location>
        <begin position="20"/>
        <end position="488"/>
    </location>
</feature>
<dbReference type="FunFam" id="2.60.40.1120:FF:000018">
    <property type="entry name" value="Carboxypeptidase D"/>
    <property type="match status" value="1"/>
</dbReference>
<proteinExistence type="inferred from homology"/>
<dbReference type="PANTHER" id="PTHR11532:SF57">
    <property type="entry name" value="CARBOXYPEPTIDASE D, B"/>
    <property type="match status" value="1"/>
</dbReference>
<feature type="signal peptide" evidence="11">
    <location>
        <begin position="1"/>
        <end position="19"/>
    </location>
</feature>
<dbReference type="Proteomes" id="UP001359559">
    <property type="component" value="Unassembled WGS sequence"/>
</dbReference>
<keyword evidence="14" id="KW-1185">Reference proteome</keyword>
<reference evidence="13 14" key="1">
    <citation type="submission" date="2024-01" db="EMBL/GenBank/DDBJ databases">
        <title>The genomes of 5 underutilized Papilionoideae crops provide insights into root nodulation and disease resistance.</title>
        <authorList>
            <person name="Yuan L."/>
        </authorList>
    </citation>
    <scope>NUCLEOTIDE SEQUENCE [LARGE SCALE GENOMIC DNA]</scope>
    <source>
        <strain evidence="13">LY-2023</strain>
        <tissue evidence="13">Leaf</tissue>
    </source>
</reference>
<dbReference type="InterPro" id="IPR057247">
    <property type="entry name" value="CARBOXYPEPT_ZN_2"/>
</dbReference>
<keyword evidence="10" id="KW-0812">Transmembrane</keyword>
<keyword evidence="11" id="KW-0732">Signal</keyword>
<name>A0AAN9IHX6_CLITE</name>
<evidence type="ECO:0000256" key="10">
    <source>
        <dbReference type="SAM" id="Phobius"/>
    </source>
</evidence>
<dbReference type="PROSITE" id="PS00133">
    <property type="entry name" value="CARBOXYPEPT_ZN_2"/>
    <property type="match status" value="1"/>
</dbReference>
<dbReference type="CDD" id="cd18172">
    <property type="entry name" value="M14_CP_plant"/>
    <property type="match status" value="1"/>
</dbReference>
<accession>A0AAN9IHX6</accession>
<evidence type="ECO:0000256" key="7">
    <source>
        <dbReference type="ARBA" id="ARBA00022833"/>
    </source>
</evidence>
<dbReference type="PROSITE" id="PS52035">
    <property type="entry name" value="PEPTIDASE_M14"/>
    <property type="match status" value="1"/>
</dbReference>
<keyword evidence="6" id="KW-0378">Hydrolase</keyword>
<keyword evidence="4" id="KW-0645">Protease</keyword>
<evidence type="ECO:0000256" key="2">
    <source>
        <dbReference type="ARBA" id="ARBA00005988"/>
    </source>
</evidence>
<dbReference type="InterPro" id="IPR050753">
    <property type="entry name" value="Peptidase_M14_domain"/>
</dbReference>
<evidence type="ECO:0000313" key="14">
    <source>
        <dbReference type="Proteomes" id="UP001359559"/>
    </source>
</evidence>
<dbReference type="PRINTS" id="PR00765">
    <property type="entry name" value="CRBOXYPTASEA"/>
</dbReference>
<feature type="domain" description="Peptidase M14" evidence="12">
    <location>
        <begin position="61"/>
        <end position="335"/>
    </location>
</feature>
<dbReference type="GO" id="GO:0004181">
    <property type="term" value="F:metallocarboxypeptidase activity"/>
    <property type="evidence" value="ECO:0007669"/>
    <property type="project" value="InterPro"/>
</dbReference>
<dbReference type="InterPro" id="IPR008969">
    <property type="entry name" value="CarboxyPept-like_regulatory"/>
</dbReference>
<evidence type="ECO:0000256" key="3">
    <source>
        <dbReference type="ARBA" id="ARBA00022645"/>
    </source>
</evidence>
<dbReference type="GO" id="GO:0006518">
    <property type="term" value="P:peptide metabolic process"/>
    <property type="evidence" value="ECO:0007669"/>
    <property type="project" value="TreeGrafter"/>
</dbReference>
<evidence type="ECO:0000256" key="6">
    <source>
        <dbReference type="ARBA" id="ARBA00022801"/>
    </source>
</evidence>
<evidence type="ECO:0000256" key="8">
    <source>
        <dbReference type="ARBA" id="ARBA00023180"/>
    </source>
</evidence>
<dbReference type="GO" id="GO:0005615">
    <property type="term" value="C:extracellular space"/>
    <property type="evidence" value="ECO:0007669"/>
    <property type="project" value="TreeGrafter"/>
</dbReference>
<keyword evidence="3" id="KW-0121">Carboxypeptidase</keyword>
<dbReference type="FunFam" id="3.40.630.10:FF:000020">
    <property type="entry name" value="Carboxypeptidase D"/>
    <property type="match status" value="1"/>
</dbReference>
<feature type="transmembrane region" description="Helical" evidence="10">
    <location>
        <begin position="444"/>
        <end position="467"/>
    </location>
</feature>
<keyword evidence="10" id="KW-0472">Membrane</keyword>
<sequence length="488" mass="54850">MTLLFFLLLLASTLSPSLARGSFQSLVPSEEFKNCSNASCARHLLEDHEPQVQASFDLAQGYMTNDDLERAIKEFAQRCSNISRIYSIGKSVNGVPLWVIEISDKPGQEESEAAFKYIGNVHGDEPVGRELLIFLANWLCDNHLKDPLATLIVENVHLHLLPSMNPDGFSLRKRGNANNIDLNRDFPDQFTSINDNEDLRQPETRAIMNWLRDIRFTASATLHGGALVANYPWDGSDDKSTKYNGCPDDDAFQFMASIYSHSHYNMSSSKEFLGGITNGAAWYPLYGGMQDWNYIHAGCFELTLEISDNKWPNAAELPIIWRYNKMSMLNLVASLVKTGVHGRIYSSGEGRPLPGFITVSGINYTVKAGKPFGDYHRFLAPRDRYQVVASMPGFKSKNISIWLDDGPVTLDFVLDPEISVKGSVLQNVYDCNCNSKNKLEFAQFLWGTHLEVYFVFIVILGFLCFLFQRRVKGKFSTRSVGAKRSVVV</sequence>
<organism evidence="13 14">
    <name type="scientific">Clitoria ternatea</name>
    <name type="common">Butterfly pea</name>
    <dbReference type="NCBI Taxonomy" id="43366"/>
    <lineage>
        <taxon>Eukaryota</taxon>
        <taxon>Viridiplantae</taxon>
        <taxon>Streptophyta</taxon>
        <taxon>Embryophyta</taxon>
        <taxon>Tracheophyta</taxon>
        <taxon>Spermatophyta</taxon>
        <taxon>Magnoliopsida</taxon>
        <taxon>eudicotyledons</taxon>
        <taxon>Gunneridae</taxon>
        <taxon>Pentapetalae</taxon>
        <taxon>rosids</taxon>
        <taxon>fabids</taxon>
        <taxon>Fabales</taxon>
        <taxon>Fabaceae</taxon>
        <taxon>Papilionoideae</taxon>
        <taxon>50 kb inversion clade</taxon>
        <taxon>NPAAA clade</taxon>
        <taxon>indigoferoid/millettioid clade</taxon>
        <taxon>Phaseoleae</taxon>
        <taxon>Clitoria</taxon>
    </lineage>
</organism>
<protein>
    <recommendedName>
        <fullName evidence="12">Peptidase M14 domain-containing protein</fullName>
    </recommendedName>
</protein>
<dbReference type="SMART" id="SM00631">
    <property type="entry name" value="Zn_pept"/>
    <property type="match status" value="1"/>
</dbReference>
<dbReference type="InterPro" id="IPR000834">
    <property type="entry name" value="Peptidase_M14"/>
</dbReference>
<keyword evidence="5" id="KW-0479">Metal-binding</keyword>
<evidence type="ECO:0000313" key="13">
    <source>
        <dbReference type="EMBL" id="KAK7279787.1"/>
    </source>
</evidence>
<dbReference type="Gene3D" id="3.40.630.10">
    <property type="entry name" value="Zn peptidases"/>
    <property type="match status" value="1"/>
</dbReference>
<dbReference type="Pfam" id="PF00246">
    <property type="entry name" value="Peptidase_M14"/>
    <property type="match status" value="1"/>
</dbReference>